<name>A0A4Z0M243_9GAMM</name>
<accession>A0A4Z0M243</accession>
<dbReference type="Proteomes" id="UP000298050">
    <property type="component" value="Unassembled WGS sequence"/>
</dbReference>
<dbReference type="GO" id="GO:0016020">
    <property type="term" value="C:membrane"/>
    <property type="evidence" value="ECO:0007669"/>
    <property type="project" value="UniProtKB-SubCell"/>
</dbReference>
<dbReference type="Pfam" id="PF01694">
    <property type="entry name" value="Rhomboid"/>
    <property type="match status" value="1"/>
</dbReference>
<organism evidence="7 8">
    <name type="scientific">Mangrovimicrobium sediminis</name>
    <dbReference type="NCBI Taxonomy" id="2562682"/>
    <lineage>
        <taxon>Bacteria</taxon>
        <taxon>Pseudomonadati</taxon>
        <taxon>Pseudomonadota</taxon>
        <taxon>Gammaproteobacteria</taxon>
        <taxon>Cellvibrionales</taxon>
        <taxon>Halieaceae</taxon>
        <taxon>Mangrovimicrobium</taxon>
    </lineage>
</organism>
<dbReference type="AlphaFoldDB" id="A0A4Z0M243"/>
<feature type="transmembrane region" description="Helical" evidence="5">
    <location>
        <begin position="128"/>
        <end position="144"/>
    </location>
</feature>
<feature type="transmembrane region" description="Helical" evidence="5">
    <location>
        <begin position="49"/>
        <end position="71"/>
    </location>
</feature>
<feature type="domain" description="Peptidase S54 rhomboid" evidence="6">
    <location>
        <begin position="42"/>
        <end position="179"/>
    </location>
</feature>
<evidence type="ECO:0000313" key="8">
    <source>
        <dbReference type="Proteomes" id="UP000298050"/>
    </source>
</evidence>
<sequence>MRQLPLLTLALAALSGLAALLPGEWIAAGYFDRSALAAGSPIGLVTGHWLHADFAHLGWNLLAFTVLGAIIEAHSRRLLLLSLLAGTLVVDLLLLSHWCDLQRYCGLSGVLNSLLAVALFLRWRETRAAWLPLLAVACALKIVIEMNSGHSLLTHISWPPYAPAHLAGALGGLAVIGSLLRNSDKRSGDCPGGWRTTL</sequence>
<feature type="transmembrane region" description="Helical" evidence="5">
    <location>
        <begin position="78"/>
        <end position="95"/>
    </location>
</feature>
<dbReference type="InterPro" id="IPR023826">
    <property type="entry name" value="Rhom-like_SP_proteobac"/>
</dbReference>
<dbReference type="RefSeq" id="WP_135443714.1">
    <property type="nucleotide sequence ID" value="NZ_SRLE01000007.1"/>
</dbReference>
<dbReference type="InterPro" id="IPR035952">
    <property type="entry name" value="Rhomboid-like_sf"/>
</dbReference>
<dbReference type="GO" id="GO:0004252">
    <property type="term" value="F:serine-type endopeptidase activity"/>
    <property type="evidence" value="ECO:0007669"/>
    <property type="project" value="InterPro"/>
</dbReference>
<gene>
    <name evidence="7" type="primary">rrtA</name>
    <name evidence="7" type="ORF">E4634_10730</name>
</gene>
<keyword evidence="8" id="KW-1185">Reference proteome</keyword>
<keyword evidence="2 5" id="KW-0812">Transmembrane</keyword>
<dbReference type="NCBIfam" id="TIGR03902">
    <property type="entry name" value="rhom_GG_sort"/>
    <property type="match status" value="1"/>
</dbReference>
<evidence type="ECO:0000256" key="3">
    <source>
        <dbReference type="ARBA" id="ARBA00022989"/>
    </source>
</evidence>
<keyword evidence="4 5" id="KW-0472">Membrane</keyword>
<dbReference type="OrthoDB" id="196054at2"/>
<dbReference type="EC" id="3.4.21.-" evidence="7"/>
<feature type="transmembrane region" description="Helical" evidence="5">
    <location>
        <begin position="101"/>
        <end position="121"/>
    </location>
</feature>
<reference evidence="7 8" key="1">
    <citation type="submission" date="2019-04" db="EMBL/GenBank/DDBJ databases">
        <title>Taxonomy of novel Haliea sp. from mangrove soil of West Coast of India.</title>
        <authorList>
            <person name="Verma A."/>
            <person name="Kumar P."/>
            <person name="Krishnamurthi S."/>
        </authorList>
    </citation>
    <scope>NUCLEOTIDE SEQUENCE [LARGE SCALE GENOMIC DNA]</scope>
    <source>
        <strain evidence="7 8">SAOS-164</strain>
    </source>
</reference>
<keyword evidence="3 5" id="KW-1133">Transmembrane helix</keyword>
<keyword evidence="7" id="KW-0378">Hydrolase</keyword>
<evidence type="ECO:0000256" key="5">
    <source>
        <dbReference type="SAM" id="Phobius"/>
    </source>
</evidence>
<evidence type="ECO:0000313" key="7">
    <source>
        <dbReference type="EMBL" id="TGD73497.1"/>
    </source>
</evidence>
<comment type="caution">
    <text evidence="7">The sequence shown here is derived from an EMBL/GenBank/DDBJ whole genome shotgun (WGS) entry which is preliminary data.</text>
</comment>
<feature type="transmembrane region" description="Helical" evidence="5">
    <location>
        <begin position="164"/>
        <end position="180"/>
    </location>
</feature>
<dbReference type="EMBL" id="SRLE01000007">
    <property type="protein sequence ID" value="TGD73497.1"/>
    <property type="molecule type" value="Genomic_DNA"/>
</dbReference>
<evidence type="ECO:0000256" key="2">
    <source>
        <dbReference type="ARBA" id="ARBA00022692"/>
    </source>
</evidence>
<dbReference type="Gene3D" id="1.20.1540.10">
    <property type="entry name" value="Rhomboid-like"/>
    <property type="match status" value="1"/>
</dbReference>
<proteinExistence type="predicted"/>
<comment type="subcellular location">
    <subcellularLocation>
        <location evidence="1">Membrane</location>
        <topology evidence="1">Multi-pass membrane protein</topology>
    </subcellularLocation>
</comment>
<evidence type="ECO:0000256" key="4">
    <source>
        <dbReference type="ARBA" id="ARBA00023136"/>
    </source>
</evidence>
<dbReference type="InterPro" id="IPR022764">
    <property type="entry name" value="Peptidase_S54_rhomboid_dom"/>
</dbReference>
<evidence type="ECO:0000256" key="1">
    <source>
        <dbReference type="ARBA" id="ARBA00004141"/>
    </source>
</evidence>
<protein>
    <submittedName>
        <fullName evidence="7">Rhombosortase</fullName>
        <ecNumber evidence="7">3.4.21.-</ecNumber>
    </submittedName>
</protein>
<evidence type="ECO:0000259" key="6">
    <source>
        <dbReference type="Pfam" id="PF01694"/>
    </source>
</evidence>
<dbReference type="SUPFAM" id="SSF144091">
    <property type="entry name" value="Rhomboid-like"/>
    <property type="match status" value="1"/>
</dbReference>